<name>A0A2N8ZIY2_9VIBR</name>
<dbReference type="AlphaFoldDB" id="A0A2N8ZIY2"/>
<organism evidence="1 2">
    <name type="scientific">Vibrio tapetis subsp. tapetis</name>
    <dbReference type="NCBI Taxonomy" id="1671868"/>
    <lineage>
        <taxon>Bacteria</taxon>
        <taxon>Pseudomonadati</taxon>
        <taxon>Pseudomonadota</taxon>
        <taxon>Gammaproteobacteria</taxon>
        <taxon>Vibrionales</taxon>
        <taxon>Vibrionaceae</taxon>
        <taxon>Vibrio</taxon>
    </lineage>
</organism>
<accession>A0A2N8ZIY2</accession>
<evidence type="ECO:0000313" key="1">
    <source>
        <dbReference type="EMBL" id="SON51862.1"/>
    </source>
</evidence>
<proteinExistence type="predicted"/>
<dbReference type="KEGG" id="vta:B0251"/>
<protein>
    <submittedName>
        <fullName evidence="1">Uncharacterized protein</fullName>
    </submittedName>
</protein>
<evidence type="ECO:0000313" key="2">
    <source>
        <dbReference type="Proteomes" id="UP000235828"/>
    </source>
</evidence>
<reference evidence="1 2" key="1">
    <citation type="submission" date="2017-10" db="EMBL/GenBank/DDBJ databases">
        <authorList>
            <person name="Banno H."/>
            <person name="Chua N.-H."/>
        </authorList>
    </citation>
    <scope>NUCLEOTIDE SEQUENCE [LARGE SCALE GENOMIC DNA]</scope>
    <source>
        <strain evidence="1">Vibrio tapetis CECT4600</strain>
    </source>
</reference>
<sequence>MSLYNNLPPKLDIIQLTKLSWGISMYLVPATINLTKRKPIKPGGYQSSTLN</sequence>
<keyword evidence="2" id="KW-1185">Reference proteome</keyword>
<dbReference type="Proteomes" id="UP000235828">
    <property type="component" value="Chromosome B"/>
</dbReference>
<dbReference type="EMBL" id="LT960612">
    <property type="protein sequence ID" value="SON51862.1"/>
    <property type="molecule type" value="Genomic_DNA"/>
</dbReference>
<gene>
    <name evidence="1" type="ORF">VTAP4600_B0251</name>
</gene>